<feature type="region of interest" description="Disordered" evidence="1">
    <location>
        <begin position="623"/>
        <end position="660"/>
    </location>
</feature>
<proteinExistence type="predicted"/>
<dbReference type="InterPro" id="IPR056536">
    <property type="entry name" value="TPR_NUP160_C"/>
</dbReference>
<dbReference type="WBParaSite" id="TREG1_80760.1">
    <property type="protein sequence ID" value="TREG1_80760.1"/>
    <property type="gene ID" value="TREG1_80760"/>
</dbReference>
<dbReference type="InterPro" id="IPR056535">
    <property type="entry name" value="TPR_NUP160_M"/>
</dbReference>
<sequence length="1076" mass="120841">MTIFEQVWLNWDWLKSCSNSSSSPSFSLKASNLSPTDWLEFTDYILAEYSKLLTPTIGGGQGIVFVFWLLLWCGHYNEVIKLCNLLLPLDGRKDCRSRQFVQQPLLAVANKMDVEYDYLSEFRNATAADNEAYNDDSAEIVDGHGGLLSWWWNKDFSFIHLCIGLAKLWLGESGQAKKHFIISTNWLYHYTRLFINNLKKESRDYAQVLSFITMTESSMNNTVPKLLIPILFPKEFSLAKLFCLNRTTGSTGAVSAYSLSPDEVQIRFLMKLMSIFELSNYVPEVLDLCEFCLNLLSESKNCNTLLQSYSDQETPVRPSSLSSSRRLASVLASLRGIMENDNLHRFLCGSVSRSNFGNNETGSIDEEAQSGIHSRLADLEAALWTRMFKHELALGHYAKAFTNLRSNPDVARRRDCLRQLVVTVCDRGEAQKLISFDYGTMENEFLTILQARARASDVILPDAATAEKSTSTTSSSNPYYDVLYAYHIHRADYRSAASVMFEHSHRLIEDTMLAVSRLNNFRSGGARILVGLQRQAACLASAINALYLVPKENQWLVCVGLFTNDSLLLDENGMESDSESLEQNSDWAFANPDDLVSEAATTTTGVVPIVGCENLDQVTENSRQYDGNMKRNASGVLDNDDADDNSHNNPLSLQQPTAATSSQDKRILTLKDLLNVYTLTRARLRLAQACWEQGMLRAGAFSPIEVVHGLLSVALYDEAVRLCESYRLDPTPIIHSISSRCSELAQCKASSGGGGLNSMHTLRSTTIDVIVGDYKSHRNNTPGARCINSIASTGLREYPILPGLSNDSSPLEHETDLVQQSISALSTLNLEKYGACRNNNNNTLSVTNYENDQYYSKYNCSNHSNLPELYWSLLEVVLTRLDPSHPNDTSSVFKSQSPGQLHLIACEILLMSRPNQLYLPAWLTLRLVSSKCATERTINLLRLYIKYNRLEAACRLATDMLETAVTAGVDPSLFGLRCTLSKLSNRPPQKGFDNKTPTSGMLYMPHNLFVQILNTLNILSSRSETYRSMYENLEITLKNYLLQLQPISRNLMENDDSMWTADKQYTQSLVHYQNYV</sequence>
<organism evidence="4 5">
    <name type="scientific">Trichobilharzia regenti</name>
    <name type="common">Nasal bird schistosome</name>
    <dbReference type="NCBI Taxonomy" id="157069"/>
    <lineage>
        <taxon>Eukaryota</taxon>
        <taxon>Metazoa</taxon>
        <taxon>Spiralia</taxon>
        <taxon>Lophotrochozoa</taxon>
        <taxon>Platyhelminthes</taxon>
        <taxon>Trematoda</taxon>
        <taxon>Digenea</taxon>
        <taxon>Strigeidida</taxon>
        <taxon>Schistosomatoidea</taxon>
        <taxon>Schistosomatidae</taxon>
        <taxon>Trichobilharzia</taxon>
    </lineage>
</organism>
<reference evidence="5" key="2">
    <citation type="submission" date="2023-11" db="UniProtKB">
        <authorList>
            <consortium name="WormBaseParasite"/>
        </authorList>
    </citation>
    <scope>IDENTIFICATION</scope>
</reference>
<dbReference type="Proteomes" id="UP000050795">
    <property type="component" value="Unassembled WGS sequence"/>
</dbReference>
<evidence type="ECO:0000259" key="2">
    <source>
        <dbReference type="Pfam" id="PF23347"/>
    </source>
</evidence>
<feature type="domain" description="NUP160 C-terminal TPR" evidence="2">
    <location>
        <begin position="670"/>
        <end position="747"/>
    </location>
</feature>
<evidence type="ECO:0000313" key="5">
    <source>
        <dbReference type="WBParaSite" id="TREG1_80760.1"/>
    </source>
</evidence>
<dbReference type="PANTHER" id="PTHR21286">
    <property type="entry name" value="NUCLEAR PORE COMPLEX PROTEIN NUP160"/>
    <property type="match status" value="1"/>
</dbReference>
<evidence type="ECO:0000259" key="3">
    <source>
        <dbReference type="Pfam" id="PF23354"/>
    </source>
</evidence>
<dbReference type="Pfam" id="PF23354">
    <property type="entry name" value="TPR_NUP160_120_M"/>
    <property type="match status" value="1"/>
</dbReference>
<evidence type="ECO:0000256" key="1">
    <source>
        <dbReference type="SAM" id="MobiDB-lite"/>
    </source>
</evidence>
<reference evidence="4" key="1">
    <citation type="submission" date="2022-06" db="EMBL/GenBank/DDBJ databases">
        <authorList>
            <person name="Berger JAMES D."/>
            <person name="Berger JAMES D."/>
        </authorList>
    </citation>
    <scope>NUCLEOTIDE SEQUENCE [LARGE SCALE GENOMIC DNA]</scope>
</reference>
<dbReference type="Pfam" id="PF23347">
    <property type="entry name" value="TPR_Nup160_C"/>
    <property type="match status" value="1"/>
</dbReference>
<feature type="domain" description="NUP160 middle TPR" evidence="3">
    <location>
        <begin position="381"/>
        <end position="548"/>
    </location>
</feature>
<dbReference type="GO" id="GO:0017056">
    <property type="term" value="F:structural constituent of nuclear pore"/>
    <property type="evidence" value="ECO:0007669"/>
    <property type="project" value="TreeGrafter"/>
</dbReference>
<keyword evidence="4" id="KW-1185">Reference proteome</keyword>
<dbReference type="PANTHER" id="PTHR21286:SF0">
    <property type="entry name" value="NUCLEAR PORE COMPLEX PROTEIN NUP160"/>
    <property type="match status" value="1"/>
</dbReference>
<evidence type="ECO:0000313" key="4">
    <source>
        <dbReference type="Proteomes" id="UP000050795"/>
    </source>
</evidence>
<dbReference type="InterPro" id="IPR021717">
    <property type="entry name" value="Nucleoporin_Nup160"/>
</dbReference>
<accession>A0AA85K8Q7</accession>
<name>A0AA85K8Q7_TRIRE</name>
<evidence type="ECO:0008006" key="6">
    <source>
        <dbReference type="Google" id="ProtNLM"/>
    </source>
</evidence>
<feature type="compositionally biased region" description="Polar residues" evidence="1">
    <location>
        <begin position="650"/>
        <end position="660"/>
    </location>
</feature>
<dbReference type="AlphaFoldDB" id="A0AA85K8Q7"/>
<protein>
    <recommendedName>
        <fullName evidence="6">Nuclear pore complex protein Nup160</fullName>
    </recommendedName>
</protein>
<dbReference type="GO" id="GO:0005643">
    <property type="term" value="C:nuclear pore"/>
    <property type="evidence" value="ECO:0007669"/>
    <property type="project" value="UniProtKB-ARBA"/>
</dbReference>